<dbReference type="SUPFAM" id="SSF57997">
    <property type="entry name" value="Tropomyosin"/>
    <property type="match status" value="1"/>
</dbReference>
<dbReference type="RefSeq" id="WP_157027485.1">
    <property type="nucleotide sequence ID" value="NZ_WQMS01000013.1"/>
</dbReference>
<feature type="coiled-coil region" evidence="1">
    <location>
        <begin position="14"/>
        <end position="76"/>
    </location>
</feature>
<evidence type="ECO:0000313" key="2">
    <source>
        <dbReference type="EMBL" id="MVO78554.1"/>
    </source>
</evidence>
<sequence>MAENVTNELIYSVLQKLQADLTELRFDVGELKMRATATDEHLGNLVLGVSGVNRRLDRVEERLSRVERRLDLTEAK</sequence>
<proteinExistence type="predicted"/>
<reference evidence="2 3" key="1">
    <citation type="submission" date="2019-12" db="EMBL/GenBank/DDBJ databases">
        <authorList>
            <person name="Huq M.A."/>
        </authorList>
    </citation>
    <scope>NUCLEOTIDE SEQUENCE [LARGE SCALE GENOMIC DNA]</scope>
    <source>
        <strain evidence="2 3">MAH-20</strain>
    </source>
</reference>
<accession>A0A6I4J2N3</accession>
<dbReference type="Proteomes" id="UP000441389">
    <property type="component" value="Unassembled WGS sequence"/>
</dbReference>
<keyword evidence="3" id="KW-1185">Reference proteome</keyword>
<comment type="caution">
    <text evidence="2">The sequence shown here is derived from an EMBL/GenBank/DDBJ whole genome shotgun (WGS) entry which is preliminary data.</text>
</comment>
<evidence type="ECO:0000313" key="3">
    <source>
        <dbReference type="Proteomes" id="UP000441389"/>
    </source>
</evidence>
<protein>
    <submittedName>
        <fullName evidence="2">Uncharacterized protein</fullName>
    </submittedName>
</protein>
<dbReference type="EMBL" id="WQMS01000013">
    <property type="protein sequence ID" value="MVO78554.1"/>
    <property type="molecule type" value="Genomic_DNA"/>
</dbReference>
<name>A0A6I4J2N3_9SPHN</name>
<organism evidence="2 3">
    <name type="scientific">Sphingomonas horti</name>
    <dbReference type="NCBI Taxonomy" id="2682842"/>
    <lineage>
        <taxon>Bacteria</taxon>
        <taxon>Pseudomonadati</taxon>
        <taxon>Pseudomonadota</taxon>
        <taxon>Alphaproteobacteria</taxon>
        <taxon>Sphingomonadales</taxon>
        <taxon>Sphingomonadaceae</taxon>
        <taxon>Sphingomonas</taxon>
    </lineage>
</organism>
<gene>
    <name evidence="2" type="ORF">GON01_11510</name>
</gene>
<dbReference type="AlphaFoldDB" id="A0A6I4J2N3"/>
<evidence type="ECO:0000256" key="1">
    <source>
        <dbReference type="SAM" id="Coils"/>
    </source>
</evidence>
<keyword evidence="1" id="KW-0175">Coiled coil</keyword>